<keyword evidence="2" id="KW-1185">Reference proteome</keyword>
<sequence>MFKENVTVDSLKEWQTNQKMEKYTAATFIDKARHLSKSPPDIVQSAEKTRFATVMYRDVYGSRIFRTSDYAQIISDMESFVRELAKFDRKKFWAEFDKTFITGNDLDVKVVKTTGLVDFSSFFSTSIIKIKIKDDADEIFQSPVHSDVDEVDSDFDRPEEEDEPISDTENERIRISKKKGYKRLKEAEETEKANVESLRKYTFVVFMVCRSN</sequence>
<reference evidence="3" key="1">
    <citation type="submission" date="2016-11" db="UniProtKB">
        <authorList>
            <consortium name="WormBaseParasite"/>
        </authorList>
    </citation>
    <scope>IDENTIFICATION</scope>
</reference>
<feature type="compositionally biased region" description="Acidic residues" evidence="1">
    <location>
        <begin position="149"/>
        <end position="168"/>
    </location>
</feature>
<protein>
    <submittedName>
        <fullName evidence="3">RGS domain-containing protein</fullName>
    </submittedName>
</protein>
<accession>A0A1I7WFT0</accession>
<name>A0A1I7WFT0_HETBA</name>
<dbReference type="Proteomes" id="UP000095283">
    <property type="component" value="Unplaced"/>
</dbReference>
<dbReference type="WBParaSite" id="Hba_03845">
    <property type="protein sequence ID" value="Hba_03845"/>
    <property type="gene ID" value="Hba_03845"/>
</dbReference>
<organism evidence="2 3">
    <name type="scientific">Heterorhabditis bacteriophora</name>
    <name type="common">Entomopathogenic nematode worm</name>
    <dbReference type="NCBI Taxonomy" id="37862"/>
    <lineage>
        <taxon>Eukaryota</taxon>
        <taxon>Metazoa</taxon>
        <taxon>Ecdysozoa</taxon>
        <taxon>Nematoda</taxon>
        <taxon>Chromadorea</taxon>
        <taxon>Rhabditida</taxon>
        <taxon>Rhabditina</taxon>
        <taxon>Rhabditomorpha</taxon>
        <taxon>Strongyloidea</taxon>
        <taxon>Heterorhabditidae</taxon>
        <taxon>Heterorhabditis</taxon>
    </lineage>
</organism>
<evidence type="ECO:0000256" key="1">
    <source>
        <dbReference type="SAM" id="MobiDB-lite"/>
    </source>
</evidence>
<dbReference type="AlphaFoldDB" id="A0A1I7WFT0"/>
<evidence type="ECO:0000313" key="3">
    <source>
        <dbReference type="WBParaSite" id="Hba_03845"/>
    </source>
</evidence>
<proteinExistence type="predicted"/>
<evidence type="ECO:0000313" key="2">
    <source>
        <dbReference type="Proteomes" id="UP000095283"/>
    </source>
</evidence>
<feature type="region of interest" description="Disordered" evidence="1">
    <location>
        <begin position="147"/>
        <end position="171"/>
    </location>
</feature>